<protein>
    <recommendedName>
        <fullName evidence="4">SGNH hydrolase-type esterase domain-containing protein</fullName>
    </recommendedName>
</protein>
<proteinExistence type="predicted"/>
<evidence type="ECO:0008006" key="4">
    <source>
        <dbReference type="Google" id="ProtNLM"/>
    </source>
</evidence>
<evidence type="ECO:0000313" key="2">
    <source>
        <dbReference type="EMBL" id="EKD00228.1"/>
    </source>
</evidence>
<dbReference type="PANTHER" id="PTHR14209:SF19">
    <property type="entry name" value="ISOAMYL ACETATE-HYDROLYZING ESTERASE 1 HOMOLOG"/>
    <property type="match status" value="1"/>
</dbReference>
<dbReference type="STRING" id="1220162.K1VU43"/>
<comment type="caution">
    <text evidence="2">The sequence shown here is derived from an EMBL/GenBank/DDBJ whole genome shotgun (WGS) entry which is preliminary data.</text>
</comment>
<dbReference type="HOGENOM" id="CLU_783439_0_0_1"/>
<accession>K1VU43</accession>
<organism evidence="2 3">
    <name type="scientific">Trichosporon asahii var. asahii (strain CBS 8904)</name>
    <name type="common">Yeast</name>
    <dbReference type="NCBI Taxonomy" id="1220162"/>
    <lineage>
        <taxon>Eukaryota</taxon>
        <taxon>Fungi</taxon>
        <taxon>Dikarya</taxon>
        <taxon>Basidiomycota</taxon>
        <taxon>Agaricomycotina</taxon>
        <taxon>Tremellomycetes</taxon>
        <taxon>Trichosporonales</taxon>
        <taxon>Trichosporonaceae</taxon>
        <taxon>Trichosporon</taxon>
    </lineage>
</organism>
<dbReference type="SUPFAM" id="SSF52266">
    <property type="entry name" value="SGNH hydrolase"/>
    <property type="match status" value="1"/>
</dbReference>
<sequence>MPIAGLLTSLTADSADTTRDALFDTVFAKKGAPGVPVVRLVTIWLGLPQHIPLEEFEKNIRYMVEQLTSSDSKYATAHEKGFNVVLVTPPPILLSMTGNDERIPERTKQYVDVVAKLADEFKSKQKEHDNWRIGLVNMYDAIIAAAGGDGEEMRPYLADGLHLTTQGYGVFWDEYTKLVRGEFKGRGLDWDDWSDLPPRMPNWQDVDPKHPEHLPDQMKLPPIRESDAFDKEARELDKEQPPQETKTASGAPAQNWQRIMTLSSSPCGHDIADLTIAWVWETAEAALFMLLRIRIVTCRINAYEATRLGQTTELHAAPRKAEHGHQADPLGDRLPSAVSGTALYPESRDGNARH</sequence>
<feature type="region of interest" description="Disordered" evidence="1">
    <location>
        <begin position="232"/>
        <end position="255"/>
    </location>
</feature>
<dbReference type="PANTHER" id="PTHR14209">
    <property type="entry name" value="ISOAMYL ACETATE-HYDROLYZING ESTERASE 1"/>
    <property type="match status" value="1"/>
</dbReference>
<keyword evidence="3" id="KW-1185">Reference proteome</keyword>
<dbReference type="InterPro" id="IPR036514">
    <property type="entry name" value="SGNH_hydro_sf"/>
</dbReference>
<feature type="compositionally biased region" description="Polar residues" evidence="1">
    <location>
        <begin position="242"/>
        <end position="255"/>
    </location>
</feature>
<dbReference type="InParanoid" id="K1VU43"/>
<dbReference type="Gene3D" id="3.40.50.1110">
    <property type="entry name" value="SGNH hydrolase"/>
    <property type="match status" value="1"/>
</dbReference>
<dbReference type="Proteomes" id="UP000006757">
    <property type="component" value="Unassembled WGS sequence"/>
</dbReference>
<feature type="region of interest" description="Disordered" evidence="1">
    <location>
        <begin position="317"/>
        <end position="354"/>
    </location>
</feature>
<feature type="compositionally biased region" description="Basic and acidic residues" evidence="1">
    <location>
        <begin position="232"/>
        <end position="241"/>
    </location>
</feature>
<dbReference type="OrthoDB" id="671439at2759"/>
<gene>
    <name evidence="2" type="ORF">A1Q2_05405</name>
</gene>
<evidence type="ECO:0000256" key="1">
    <source>
        <dbReference type="SAM" id="MobiDB-lite"/>
    </source>
</evidence>
<name>K1VU43_TRIAC</name>
<evidence type="ECO:0000313" key="3">
    <source>
        <dbReference type="Proteomes" id="UP000006757"/>
    </source>
</evidence>
<dbReference type="InterPro" id="IPR045136">
    <property type="entry name" value="Iah1-like"/>
</dbReference>
<dbReference type="EMBL" id="AMBO01000345">
    <property type="protein sequence ID" value="EKD00228.1"/>
    <property type="molecule type" value="Genomic_DNA"/>
</dbReference>
<dbReference type="AlphaFoldDB" id="K1VU43"/>
<reference evidence="2 3" key="1">
    <citation type="journal article" date="2012" name="Eukaryot. Cell">
        <title>Genome sequence of the Trichosporon asahii environmental strain CBS 8904.</title>
        <authorList>
            <person name="Yang R.Y."/>
            <person name="Li H.T."/>
            <person name="Zhu H."/>
            <person name="Zhou G.P."/>
            <person name="Wang M."/>
            <person name="Wang L."/>
        </authorList>
    </citation>
    <scope>NUCLEOTIDE SEQUENCE [LARGE SCALE GENOMIC DNA]</scope>
    <source>
        <strain evidence="2 3">CBS 8904</strain>
    </source>
</reference>
<dbReference type="eggNOG" id="KOG3035">
    <property type="taxonomic scope" value="Eukaryota"/>
</dbReference>